<comment type="similarity">
    <text evidence="1">Belongs to the UPF0102 family.</text>
</comment>
<dbReference type="InterPro" id="IPR003509">
    <property type="entry name" value="UPF0102_YraN-like"/>
</dbReference>
<evidence type="ECO:0000256" key="1">
    <source>
        <dbReference type="HAMAP-Rule" id="MF_00048"/>
    </source>
</evidence>
<protein>
    <recommendedName>
        <fullName evidence="1">UPF0102 protein KO508_18670</fullName>
    </recommendedName>
</protein>
<name>A0ABS6AEE9_9GAMM</name>
<accession>A0ABS6AEE9</accession>
<dbReference type="HAMAP" id="MF_00048">
    <property type="entry name" value="UPF0102"/>
    <property type="match status" value="1"/>
</dbReference>
<dbReference type="NCBIfam" id="TIGR00252">
    <property type="entry name" value="YraN family protein"/>
    <property type="match status" value="1"/>
</dbReference>
<dbReference type="NCBIfam" id="NF009150">
    <property type="entry name" value="PRK12497.1-3"/>
    <property type="match status" value="1"/>
</dbReference>
<evidence type="ECO:0000313" key="2">
    <source>
        <dbReference type="EMBL" id="MBU2876025.1"/>
    </source>
</evidence>
<dbReference type="RefSeq" id="WP_216009752.1">
    <property type="nucleotide sequence ID" value="NZ_JAHKPV010000021.1"/>
</dbReference>
<keyword evidence="3" id="KW-1185">Reference proteome</keyword>
<organism evidence="2 3">
    <name type="scientific">Marinobacter salexigens</name>
    <dbReference type="NCBI Taxonomy" id="1925763"/>
    <lineage>
        <taxon>Bacteria</taxon>
        <taxon>Pseudomonadati</taxon>
        <taxon>Pseudomonadota</taxon>
        <taxon>Gammaproteobacteria</taxon>
        <taxon>Pseudomonadales</taxon>
        <taxon>Marinobacteraceae</taxon>
        <taxon>Marinobacter</taxon>
    </lineage>
</organism>
<sequence>MEGRKAIGTYFEGVAARYLEAQGVQIRERNVYNRGGEIDLIGLHHDTLVFFEVRYRGTGSLVDPASSISYPKRQKLLKAVSFYLHRHQLWNALSRIDVVAISPGTVKKYRVQWIKNAIQADI</sequence>
<dbReference type="Pfam" id="PF02021">
    <property type="entry name" value="UPF0102"/>
    <property type="match status" value="1"/>
</dbReference>
<dbReference type="EMBL" id="JAHKPV010000021">
    <property type="protein sequence ID" value="MBU2876025.1"/>
    <property type="molecule type" value="Genomic_DNA"/>
</dbReference>
<proteinExistence type="inferred from homology"/>
<reference evidence="2 3" key="1">
    <citation type="submission" date="2021-05" db="EMBL/GenBank/DDBJ databases">
        <title>Draft genomes of bacteria isolated from model marine particles.</title>
        <authorList>
            <person name="Datta M.S."/>
            <person name="Schwartzman J.A."/>
            <person name="Enke T.N."/>
            <person name="Saavedra J."/>
            <person name="Cermak N."/>
            <person name="Cordero O.X."/>
        </authorList>
    </citation>
    <scope>NUCLEOTIDE SEQUENCE [LARGE SCALE GENOMIC DNA]</scope>
    <source>
        <strain evidence="2 3">D2M19</strain>
    </source>
</reference>
<dbReference type="PANTHER" id="PTHR34039:SF1">
    <property type="entry name" value="UPF0102 PROTEIN YRAN"/>
    <property type="match status" value="1"/>
</dbReference>
<evidence type="ECO:0000313" key="3">
    <source>
        <dbReference type="Proteomes" id="UP000753376"/>
    </source>
</evidence>
<comment type="caution">
    <text evidence="2">The sequence shown here is derived from an EMBL/GenBank/DDBJ whole genome shotgun (WGS) entry which is preliminary data.</text>
</comment>
<gene>
    <name evidence="2" type="ORF">KO508_18670</name>
</gene>
<dbReference type="Proteomes" id="UP000753376">
    <property type="component" value="Unassembled WGS sequence"/>
</dbReference>
<dbReference type="PANTHER" id="PTHR34039">
    <property type="entry name" value="UPF0102 PROTEIN YRAN"/>
    <property type="match status" value="1"/>
</dbReference>